<evidence type="ECO:0000313" key="12">
    <source>
        <dbReference type="Proteomes" id="UP000003330"/>
    </source>
</evidence>
<dbReference type="eggNOG" id="COG0263">
    <property type="taxonomic scope" value="Bacteria"/>
</dbReference>
<evidence type="ECO:0000256" key="7">
    <source>
        <dbReference type="ARBA" id="ARBA00022840"/>
    </source>
</evidence>
<keyword evidence="7 8" id="KW-0067">ATP-binding</keyword>
<dbReference type="SUPFAM" id="SSF53633">
    <property type="entry name" value="Carbamate kinase-like"/>
    <property type="match status" value="1"/>
</dbReference>
<dbReference type="GO" id="GO:0004349">
    <property type="term" value="F:glutamate 5-kinase activity"/>
    <property type="evidence" value="ECO:0007669"/>
    <property type="project" value="UniProtKB-UniRule"/>
</dbReference>
<keyword evidence="1 8" id="KW-0963">Cytoplasm</keyword>
<comment type="caution">
    <text evidence="11">The sequence shown here is derived from an EMBL/GenBank/DDBJ whole genome shotgun (WGS) entry which is preliminary data.</text>
</comment>
<feature type="binding site" evidence="8">
    <location>
        <position position="191"/>
    </location>
    <ligand>
        <name>substrate</name>
    </ligand>
</feature>
<dbReference type="InterPro" id="IPR001048">
    <property type="entry name" value="Asp/Glu/Uridylate_kinase"/>
</dbReference>
<dbReference type="PANTHER" id="PTHR43654">
    <property type="entry name" value="GLUTAMATE 5-KINASE"/>
    <property type="match status" value="1"/>
</dbReference>
<keyword evidence="9" id="KW-1133">Transmembrane helix</keyword>
<evidence type="ECO:0000256" key="1">
    <source>
        <dbReference type="ARBA" id="ARBA00022490"/>
    </source>
</evidence>
<evidence type="ECO:0000256" key="2">
    <source>
        <dbReference type="ARBA" id="ARBA00022605"/>
    </source>
</evidence>
<proteinExistence type="inferred from homology"/>
<keyword evidence="6 8" id="KW-0418">Kinase</keyword>
<feature type="binding site" evidence="8">
    <location>
        <begin position="253"/>
        <end position="259"/>
    </location>
    <ligand>
        <name>ATP</name>
        <dbReference type="ChEBI" id="CHEBI:30616"/>
    </ligand>
</feature>
<dbReference type="InterPro" id="IPR005715">
    <property type="entry name" value="Glu_5kinase/COase_Synthase"/>
</dbReference>
<dbReference type="PRINTS" id="PR00474">
    <property type="entry name" value="GLU5KINASE"/>
</dbReference>
<dbReference type="InterPro" id="IPR001057">
    <property type="entry name" value="Glu/AcGlu_kinase"/>
</dbReference>
<keyword evidence="12" id="KW-1185">Reference proteome</keyword>
<feature type="binding site" evidence="8">
    <location>
        <position position="88"/>
    </location>
    <ligand>
        <name>substrate</name>
    </ligand>
</feature>
<name>G5K4C7_9STRE</name>
<dbReference type="NCBIfam" id="TIGR01027">
    <property type="entry name" value="proB"/>
    <property type="match status" value="1"/>
</dbReference>
<dbReference type="EMBL" id="AEUX02000007">
    <property type="protein sequence ID" value="EHI69149.1"/>
    <property type="molecule type" value="Genomic_DNA"/>
</dbReference>
<gene>
    <name evidence="8" type="primary">proB</name>
    <name evidence="11" type="ORF">STRIC_1647</name>
</gene>
<dbReference type="FunFam" id="3.40.1160.10:FF:000018">
    <property type="entry name" value="Glutamate 5-kinase"/>
    <property type="match status" value="1"/>
</dbReference>
<reference evidence="11 12" key="1">
    <citation type="journal article" date="2014" name="Int. J. Syst. Evol. Microbiol.">
        <title>Phylogenomics and the dynamic genome evolution of the genus Streptococcus.</title>
        <authorList>
            <consortium name="The Broad Institute Genome Sequencing Platform"/>
            <person name="Richards V.P."/>
            <person name="Palmer S.R."/>
            <person name="Pavinski Bitar P.D."/>
            <person name="Qin X."/>
            <person name="Weinstock G.M."/>
            <person name="Highlander S.K."/>
            <person name="Town C.D."/>
            <person name="Burne R.A."/>
            <person name="Stanhope M.J."/>
        </authorList>
    </citation>
    <scope>NUCLEOTIDE SEQUENCE [LARGE SCALE GENOMIC DNA]</scope>
    <source>
        <strain evidence="11 12">707-05</strain>
    </source>
</reference>
<keyword evidence="9" id="KW-0472">Membrane</keyword>
<evidence type="ECO:0000256" key="4">
    <source>
        <dbReference type="ARBA" id="ARBA00022679"/>
    </source>
</evidence>
<dbReference type="EC" id="2.7.2.11" evidence="8"/>
<evidence type="ECO:0000256" key="5">
    <source>
        <dbReference type="ARBA" id="ARBA00022741"/>
    </source>
</evidence>
<comment type="function">
    <text evidence="8">Catalyzes the transfer of a phosphate group to glutamate to form L-glutamate 5-phosphate.</text>
</comment>
<dbReference type="GO" id="GO:0005524">
    <property type="term" value="F:ATP binding"/>
    <property type="evidence" value="ECO:0007669"/>
    <property type="project" value="UniProtKB-KW"/>
</dbReference>
<dbReference type="CDD" id="cd04242">
    <property type="entry name" value="AAK_G5K_ProB"/>
    <property type="match status" value="1"/>
</dbReference>
<comment type="catalytic activity">
    <reaction evidence="8">
        <text>L-glutamate + ATP = L-glutamyl 5-phosphate + ADP</text>
        <dbReference type="Rhea" id="RHEA:14877"/>
        <dbReference type="ChEBI" id="CHEBI:29985"/>
        <dbReference type="ChEBI" id="CHEBI:30616"/>
        <dbReference type="ChEBI" id="CHEBI:58274"/>
        <dbReference type="ChEBI" id="CHEBI:456216"/>
        <dbReference type="EC" id="2.7.2.11"/>
    </reaction>
</comment>
<feature type="binding site" evidence="8">
    <location>
        <position position="48"/>
    </location>
    <ligand>
        <name>ATP</name>
        <dbReference type="ChEBI" id="CHEBI:30616"/>
    </ligand>
</feature>
<dbReference type="Pfam" id="PF00696">
    <property type="entry name" value="AA_kinase"/>
    <property type="match status" value="1"/>
</dbReference>
<dbReference type="PANTHER" id="PTHR43654:SF1">
    <property type="entry name" value="ISOPENTENYL PHOSPHATE KINASE"/>
    <property type="match status" value="1"/>
</dbReference>
<keyword evidence="5 8" id="KW-0547">Nucleotide-binding</keyword>
<evidence type="ECO:0000259" key="10">
    <source>
        <dbReference type="Pfam" id="PF00696"/>
    </source>
</evidence>
<accession>G5K4C7</accession>
<feature type="domain" description="Aspartate/glutamate/uridylate kinase" evidence="10">
    <location>
        <begin position="43"/>
        <end position="273"/>
    </location>
</feature>
<comment type="subcellular location">
    <subcellularLocation>
        <location evidence="8">Cytoplasm</location>
    </subcellularLocation>
</comment>
<dbReference type="Proteomes" id="UP000003330">
    <property type="component" value="Unassembled WGS sequence"/>
</dbReference>
<feature type="binding site" evidence="8">
    <location>
        <position position="175"/>
    </location>
    <ligand>
        <name>substrate</name>
    </ligand>
</feature>
<protein>
    <recommendedName>
        <fullName evidence="8">Glutamate 5-kinase</fullName>
        <ecNumber evidence="8">2.7.2.11</ecNumber>
    </recommendedName>
    <alternativeName>
        <fullName evidence="8">Gamma-glutamyl kinase</fullName>
        <shortName evidence="8">GK</shortName>
    </alternativeName>
</protein>
<dbReference type="UniPathway" id="UPA00098">
    <property type="reaction ID" value="UER00359"/>
</dbReference>
<organism evidence="11 12">
    <name type="scientific">Streptococcus ictaluri 707-05</name>
    <dbReference type="NCBI Taxonomy" id="764299"/>
    <lineage>
        <taxon>Bacteria</taxon>
        <taxon>Bacillati</taxon>
        <taxon>Bacillota</taxon>
        <taxon>Bacilli</taxon>
        <taxon>Lactobacillales</taxon>
        <taxon>Streptococcaceae</taxon>
        <taxon>Streptococcus</taxon>
    </lineage>
</organism>
<evidence type="ECO:0000256" key="9">
    <source>
        <dbReference type="SAM" id="Phobius"/>
    </source>
</evidence>
<dbReference type="InterPro" id="IPR011529">
    <property type="entry name" value="Glu_5kinase"/>
</dbReference>
<evidence type="ECO:0000256" key="8">
    <source>
        <dbReference type="HAMAP-Rule" id="MF_00456"/>
    </source>
</evidence>
<keyword evidence="3 8" id="KW-0641">Proline biosynthesis</keyword>
<dbReference type="GO" id="GO:0055129">
    <property type="term" value="P:L-proline biosynthetic process"/>
    <property type="evidence" value="ECO:0007669"/>
    <property type="project" value="UniProtKB-UniRule"/>
</dbReference>
<comment type="pathway">
    <text evidence="8">Amino-acid biosynthesis; L-proline biosynthesis; L-glutamate 5-semialdehyde from L-glutamate: step 1/2.</text>
</comment>
<dbReference type="PROSITE" id="PS00902">
    <property type="entry name" value="GLUTAMATE_5_KINASE"/>
    <property type="match status" value="1"/>
</dbReference>
<evidence type="ECO:0000313" key="11">
    <source>
        <dbReference type="EMBL" id="EHI69149.1"/>
    </source>
</evidence>
<keyword evidence="9" id="KW-0812">Transmembrane</keyword>
<dbReference type="InterPro" id="IPR036393">
    <property type="entry name" value="AceGlu_kinase-like_sf"/>
</dbReference>
<feature type="transmembrane region" description="Helical" evidence="9">
    <location>
        <begin position="12"/>
        <end position="33"/>
    </location>
</feature>
<dbReference type="Gene3D" id="3.40.1160.10">
    <property type="entry name" value="Acetylglutamate kinase-like"/>
    <property type="match status" value="1"/>
</dbReference>
<keyword evidence="2 8" id="KW-0028">Amino-acid biosynthesis</keyword>
<evidence type="ECO:0000256" key="3">
    <source>
        <dbReference type="ARBA" id="ARBA00022650"/>
    </source>
</evidence>
<dbReference type="GO" id="GO:0005829">
    <property type="term" value="C:cytosol"/>
    <property type="evidence" value="ECO:0007669"/>
    <property type="project" value="TreeGrafter"/>
</dbReference>
<dbReference type="InterPro" id="IPR041739">
    <property type="entry name" value="G5K_ProB"/>
</dbReference>
<feature type="binding site" evidence="8">
    <location>
        <begin position="211"/>
        <end position="212"/>
    </location>
    <ligand>
        <name>ATP</name>
        <dbReference type="ChEBI" id="CHEBI:30616"/>
    </ligand>
</feature>
<dbReference type="HAMAP" id="MF_00456">
    <property type="entry name" value="ProB"/>
    <property type="match status" value="1"/>
</dbReference>
<dbReference type="PIRSF" id="PIRSF000729">
    <property type="entry name" value="GK"/>
    <property type="match status" value="1"/>
</dbReference>
<dbReference type="AlphaFoldDB" id="G5K4C7"/>
<dbReference type="STRING" id="764299.STRIC_1647"/>
<keyword evidence="4 8" id="KW-0808">Transferase</keyword>
<sequence length="306" mass="34047">MIKNNQKRLEIIYPVFLLITRLLSLLLLCYNFVMMKREFEDVKRLVIKIGTSSLVLPTGKINLEKIDQLAFVISSLMNKGKEVILVSSGAMGFGLDILKMDKRPSQLAKQQAVSSVGQVAMMSLYSQIFSHYQTRVSQILLTRDVVIFPESLKNVTNAFESLLSLGIVPIVNENDAVSIDEMDHSTKFGDNDRLSAIVARITQGDLLIMLSDIDGLFDKNPTIYEDAKLREQVTCITEEILASAGGAGSKFGTGGMMSKVQSAQMIFEAKSQMVLMNGANPRDILRVLEGEKIGTWFKENKEESHD</sequence>
<evidence type="ECO:0000256" key="6">
    <source>
        <dbReference type="ARBA" id="ARBA00022777"/>
    </source>
</evidence>
<dbReference type="InterPro" id="IPR019797">
    <property type="entry name" value="Glutamate_5-kinase_CS"/>
</dbReference>
<comment type="similarity">
    <text evidence="8">Belongs to the glutamate 5-kinase family.</text>
</comment>